<name>A0A6N9HPT7_9BURK</name>
<proteinExistence type="predicted"/>
<protein>
    <submittedName>
        <fullName evidence="1">Transporter substrate-binding domain-containing protein</fullName>
    </submittedName>
</protein>
<accession>A0A6N9HPT7</accession>
<comment type="caution">
    <text evidence="1">The sequence shown here is derived from an EMBL/GenBank/DDBJ whole genome shotgun (WGS) entry which is preliminary data.</text>
</comment>
<dbReference type="PANTHER" id="PTHR38834">
    <property type="entry name" value="PERIPLASMIC SUBSTRATE BINDING PROTEIN FAMILY 3"/>
    <property type="match status" value="1"/>
</dbReference>
<dbReference type="SUPFAM" id="SSF53850">
    <property type="entry name" value="Periplasmic binding protein-like II"/>
    <property type="match status" value="1"/>
</dbReference>
<organism evidence="1 2">
    <name type="scientific">Pseudoduganella guangdongensis</name>
    <dbReference type="NCBI Taxonomy" id="2692179"/>
    <lineage>
        <taxon>Bacteria</taxon>
        <taxon>Pseudomonadati</taxon>
        <taxon>Pseudomonadota</taxon>
        <taxon>Betaproteobacteria</taxon>
        <taxon>Burkholderiales</taxon>
        <taxon>Oxalobacteraceae</taxon>
        <taxon>Telluria group</taxon>
        <taxon>Pseudoduganella</taxon>
    </lineage>
</organism>
<sequence>MRLVTAHLPPLVHDNGPPGALQELVDELCRRAGLRPATQFVPWRRALFLATSMPATAIYPLTRLPEREKQYCWLVPLYEENYVLLAVRGQLLPVDAMKNKRIALLRGAAQGVALRELGFSRLVEAASIDEVHRFLLGGMADAAFGERRIIAASLERRRAADGQFETSPPLSSTTAWLAGSLDFDERDIALFQRAWDSMRADGSQRRILLKHKLS</sequence>
<keyword evidence="2" id="KW-1185">Reference proteome</keyword>
<reference evidence="1 2" key="1">
    <citation type="submission" date="2019-12" db="EMBL/GenBank/DDBJ databases">
        <title>Novel species isolated from a subtropical stream in China.</title>
        <authorList>
            <person name="Lu H."/>
        </authorList>
    </citation>
    <scope>NUCLEOTIDE SEQUENCE [LARGE SCALE GENOMIC DNA]</scope>
    <source>
        <strain evidence="1 2">DS3</strain>
    </source>
</reference>
<evidence type="ECO:0000313" key="1">
    <source>
        <dbReference type="EMBL" id="MYN05253.1"/>
    </source>
</evidence>
<dbReference type="PANTHER" id="PTHR38834:SF3">
    <property type="entry name" value="SOLUTE-BINDING PROTEIN FAMILY 3_N-TERMINAL DOMAIN-CONTAINING PROTEIN"/>
    <property type="match status" value="1"/>
</dbReference>
<dbReference type="EMBL" id="WWCJ01000026">
    <property type="protein sequence ID" value="MYN05253.1"/>
    <property type="molecule type" value="Genomic_DNA"/>
</dbReference>
<gene>
    <name evidence="1" type="ORF">GTP41_24460</name>
</gene>
<evidence type="ECO:0000313" key="2">
    <source>
        <dbReference type="Proteomes" id="UP000448575"/>
    </source>
</evidence>
<dbReference type="Gene3D" id="3.40.190.10">
    <property type="entry name" value="Periplasmic binding protein-like II"/>
    <property type="match status" value="2"/>
</dbReference>
<dbReference type="AlphaFoldDB" id="A0A6N9HPT7"/>
<dbReference type="Proteomes" id="UP000448575">
    <property type="component" value="Unassembled WGS sequence"/>
</dbReference>